<dbReference type="Gene3D" id="1.10.3230.30">
    <property type="entry name" value="Phage gp6-like head-tail connector protein"/>
    <property type="match status" value="1"/>
</dbReference>
<protein>
    <submittedName>
        <fullName evidence="1">Putative phiE125 gp8 family phage protein</fullName>
    </submittedName>
</protein>
<gene>
    <name evidence="1" type="ORF">CLV80_101207</name>
</gene>
<dbReference type="EMBL" id="PVTP01000001">
    <property type="protein sequence ID" value="PRY80355.1"/>
    <property type="molecule type" value="Genomic_DNA"/>
</dbReference>
<dbReference type="OrthoDB" id="8478788at2"/>
<keyword evidence="2" id="KW-1185">Reference proteome</keyword>
<name>A0A2T0W4F3_9RHOB</name>
<evidence type="ECO:0000313" key="2">
    <source>
        <dbReference type="Proteomes" id="UP000238007"/>
    </source>
</evidence>
<dbReference type="NCBIfam" id="TIGR01560">
    <property type="entry name" value="put_DNA_pack"/>
    <property type="match status" value="1"/>
</dbReference>
<sequence length="199" mass="21675">MMLVEETTVPQSALPVAQFKDHMRLGSGFSDDGLQDGVLESYLRAAMAAIEARTGKVLIEREFSWTLTAWRDARRQPLPVAPVSAISSMTLIAMSGDEVIPDVGAWYLEPDMQRPSIKASAAALPSIPTNGTVRVGLMAGFGPEWSDLPADLAHAVLMLAAHYYEFRHEVSHGTASMPFGVSALIEQYRTVRLFMGNPV</sequence>
<dbReference type="CDD" id="cd08054">
    <property type="entry name" value="gp6"/>
    <property type="match status" value="1"/>
</dbReference>
<dbReference type="Proteomes" id="UP000238007">
    <property type="component" value="Unassembled WGS sequence"/>
</dbReference>
<dbReference type="RefSeq" id="WP_106353833.1">
    <property type="nucleotide sequence ID" value="NZ_PVTP01000001.1"/>
</dbReference>
<comment type="caution">
    <text evidence="1">The sequence shown here is derived from an EMBL/GenBank/DDBJ whole genome shotgun (WGS) entry which is preliminary data.</text>
</comment>
<proteinExistence type="predicted"/>
<dbReference type="NCBIfam" id="TIGR02215">
    <property type="entry name" value="phage_chp_gp8"/>
    <property type="match status" value="1"/>
</dbReference>
<reference evidence="1 2" key="1">
    <citation type="submission" date="2018-03" db="EMBL/GenBank/DDBJ databases">
        <title>Genomic Encyclopedia of Archaeal and Bacterial Type Strains, Phase II (KMG-II): from individual species to whole genera.</title>
        <authorList>
            <person name="Goeker M."/>
        </authorList>
    </citation>
    <scope>NUCLEOTIDE SEQUENCE [LARGE SCALE GENOMIC DNA]</scope>
    <source>
        <strain evidence="1 2">DSM 101533</strain>
    </source>
</reference>
<organism evidence="1 2">
    <name type="scientific">Yoonia maritima</name>
    <dbReference type="NCBI Taxonomy" id="1435347"/>
    <lineage>
        <taxon>Bacteria</taxon>
        <taxon>Pseudomonadati</taxon>
        <taxon>Pseudomonadota</taxon>
        <taxon>Alphaproteobacteria</taxon>
        <taxon>Rhodobacterales</taxon>
        <taxon>Paracoccaceae</taxon>
        <taxon>Yoonia</taxon>
    </lineage>
</organism>
<dbReference type="AlphaFoldDB" id="A0A2T0W4F3"/>
<dbReference type="InterPro" id="IPR006450">
    <property type="entry name" value="Phage_HK97_gp6-like"/>
</dbReference>
<accession>A0A2T0W4F3</accession>
<evidence type="ECO:0000313" key="1">
    <source>
        <dbReference type="EMBL" id="PRY80355.1"/>
    </source>
</evidence>
<dbReference type="InterPro" id="IPR011738">
    <property type="entry name" value="Phage_CHP"/>
</dbReference>